<name>A0A7S3UAN5_9CHLO</name>
<proteinExistence type="predicted"/>
<dbReference type="InterPro" id="IPR044808">
    <property type="entry name" value="ERF_plant"/>
</dbReference>
<dbReference type="GO" id="GO:0003677">
    <property type="term" value="F:DNA binding"/>
    <property type="evidence" value="ECO:0007669"/>
    <property type="project" value="UniProtKB-KW"/>
</dbReference>
<reference evidence="8" key="1">
    <citation type="submission" date="2021-01" db="EMBL/GenBank/DDBJ databases">
        <authorList>
            <person name="Corre E."/>
            <person name="Pelletier E."/>
            <person name="Niang G."/>
            <person name="Scheremetjew M."/>
            <person name="Finn R."/>
            <person name="Kale V."/>
            <person name="Holt S."/>
            <person name="Cochrane G."/>
            <person name="Meng A."/>
            <person name="Brown T."/>
            <person name="Cohen L."/>
        </authorList>
    </citation>
    <scope>NUCLEOTIDE SEQUENCE</scope>
    <source>
        <strain evidence="8">CCMP1897</strain>
    </source>
</reference>
<dbReference type="SUPFAM" id="SSF54171">
    <property type="entry name" value="DNA-binding domain"/>
    <property type="match status" value="1"/>
</dbReference>
<dbReference type="InterPro" id="IPR036955">
    <property type="entry name" value="AP2/ERF_dom_sf"/>
</dbReference>
<evidence type="ECO:0000256" key="3">
    <source>
        <dbReference type="ARBA" id="ARBA00023125"/>
    </source>
</evidence>
<sequence>MRRFSSSPNGDGSPFLVGSAPNAKTVSPKTNFSINQTKKTSSSALKPSVTNASPKTTGSTKYRGVRQRPWGKYAAEIRDPTRGSRVWLGTYDSAEEAAMAYDQAAREIRGPSAICNFPVGSAPPAVGAGEYMKHGLAHRRPTSSSDEENNSENAHVGSVDQALAKEAELLLWLSNNGPE</sequence>
<comment type="subcellular location">
    <subcellularLocation>
        <location evidence="1">Nucleus</location>
    </subcellularLocation>
</comment>
<dbReference type="CDD" id="cd00018">
    <property type="entry name" value="AP2"/>
    <property type="match status" value="1"/>
</dbReference>
<keyword evidence="3" id="KW-0238">DNA-binding</keyword>
<keyword evidence="5" id="KW-0539">Nucleus</keyword>
<protein>
    <recommendedName>
        <fullName evidence="7">AP2/ERF domain-containing protein</fullName>
    </recommendedName>
</protein>
<dbReference type="PRINTS" id="PR00367">
    <property type="entry name" value="ETHRSPELEMNT"/>
</dbReference>
<dbReference type="Pfam" id="PF00847">
    <property type="entry name" value="AP2"/>
    <property type="match status" value="1"/>
</dbReference>
<dbReference type="InterPro" id="IPR001471">
    <property type="entry name" value="AP2/ERF_dom"/>
</dbReference>
<dbReference type="AlphaFoldDB" id="A0A7S3UAN5"/>
<evidence type="ECO:0000256" key="2">
    <source>
        <dbReference type="ARBA" id="ARBA00023015"/>
    </source>
</evidence>
<organism evidence="8">
    <name type="scientific">Picocystis salinarum</name>
    <dbReference type="NCBI Taxonomy" id="88271"/>
    <lineage>
        <taxon>Eukaryota</taxon>
        <taxon>Viridiplantae</taxon>
        <taxon>Chlorophyta</taxon>
        <taxon>Picocystophyceae</taxon>
        <taxon>Picocystales</taxon>
        <taxon>Picocystaceae</taxon>
        <taxon>Picocystis</taxon>
    </lineage>
</organism>
<dbReference type="GO" id="GO:0003700">
    <property type="term" value="F:DNA-binding transcription factor activity"/>
    <property type="evidence" value="ECO:0007669"/>
    <property type="project" value="InterPro"/>
</dbReference>
<dbReference type="GO" id="GO:0009873">
    <property type="term" value="P:ethylene-activated signaling pathway"/>
    <property type="evidence" value="ECO:0007669"/>
    <property type="project" value="InterPro"/>
</dbReference>
<evidence type="ECO:0000259" key="7">
    <source>
        <dbReference type="PROSITE" id="PS51032"/>
    </source>
</evidence>
<dbReference type="PROSITE" id="PS51032">
    <property type="entry name" value="AP2_ERF"/>
    <property type="match status" value="1"/>
</dbReference>
<evidence type="ECO:0000256" key="6">
    <source>
        <dbReference type="SAM" id="MobiDB-lite"/>
    </source>
</evidence>
<dbReference type="InterPro" id="IPR016177">
    <property type="entry name" value="DNA-bd_dom_sf"/>
</dbReference>
<dbReference type="SMART" id="SM00380">
    <property type="entry name" value="AP2"/>
    <property type="match status" value="1"/>
</dbReference>
<dbReference type="FunFam" id="3.30.730.10:FF:000001">
    <property type="entry name" value="Ethylene-responsive transcription factor 2"/>
    <property type="match status" value="1"/>
</dbReference>
<evidence type="ECO:0000256" key="5">
    <source>
        <dbReference type="ARBA" id="ARBA00023242"/>
    </source>
</evidence>
<evidence type="ECO:0000256" key="4">
    <source>
        <dbReference type="ARBA" id="ARBA00023163"/>
    </source>
</evidence>
<dbReference type="GO" id="GO:0005634">
    <property type="term" value="C:nucleus"/>
    <property type="evidence" value="ECO:0007669"/>
    <property type="project" value="UniProtKB-SubCell"/>
</dbReference>
<feature type="region of interest" description="Disordered" evidence="6">
    <location>
        <begin position="135"/>
        <end position="159"/>
    </location>
</feature>
<feature type="domain" description="AP2/ERF" evidence="7">
    <location>
        <begin position="61"/>
        <end position="118"/>
    </location>
</feature>
<feature type="compositionally biased region" description="Polar residues" evidence="6">
    <location>
        <begin position="1"/>
        <end position="10"/>
    </location>
</feature>
<feature type="compositionally biased region" description="Polar residues" evidence="6">
    <location>
        <begin position="22"/>
        <end position="60"/>
    </location>
</feature>
<dbReference type="Gene3D" id="3.30.730.10">
    <property type="entry name" value="AP2/ERF domain"/>
    <property type="match status" value="1"/>
</dbReference>
<gene>
    <name evidence="8" type="ORF">PSAL00342_LOCUS891</name>
</gene>
<evidence type="ECO:0000313" key="8">
    <source>
        <dbReference type="EMBL" id="CAE0607074.1"/>
    </source>
</evidence>
<accession>A0A7S3UAN5</accession>
<feature type="region of interest" description="Disordered" evidence="6">
    <location>
        <begin position="1"/>
        <end position="66"/>
    </location>
</feature>
<keyword evidence="2" id="KW-0805">Transcription regulation</keyword>
<keyword evidence="4" id="KW-0804">Transcription</keyword>
<dbReference type="EMBL" id="HBIS01001032">
    <property type="protein sequence ID" value="CAE0607074.1"/>
    <property type="molecule type" value="Transcribed_RNA"/>
</dbReference>
<evidence type="ECO:0000256" key="1">
    <source>
        <dbReference type="ARBA" id="ARBA00004123"/>
    </source>
</evidence>
<dbReference type="PANTHER" id="PTHR31190">
    <property type="entry name" value="DNA-BINDING DOMAIN"/>
    <property type="match status" value="1"/>
</dbReference>